<protein>
    <submittedName>
        <fullName evidence="1">Pilus assembly protein PilP</fullName>
    </submittedName>
</protein>
<evidence type="ECO:0000313" key="2">
    <source>
        <dbReference type="Proteomes" id="UP000253999"/>
    </source>
</evidence>
<evidence type="ECO:0000313" key="1">
    <source>
        <dbReference type="EMBL" id="RDF00730.1"/>
    </source>
</evidence>
<name>A0A369Z9Q2_HAEPH</name>
<accession>A0A369Z9Q2</accession>
<dbReference type="AlphaFoldDB" id="A0A369Z9Q2"/>
<dbReference type="EMBL" id="QEQD01000010">
    <property type="protein sequence ID" value="RDF00730.1"/>
    <property type="molecule type" value="Genomic_DNA"/>
</dbReference>
<comment type="caution">
    <text evidence="1">The sequence shown here is derived from an EMBL/GenBank/DDBJ whole genome shotgun (WGS) entry which is preliminary data.</text>
</comment>
<dbReference type="Proteomes" id="UP000253999">
    <property type="component" value="Unassembled WGS sequence"/>
</dbReference>
<sequence>MKKYIPILFCSIFYTSHSIADPFYGEEQEKESTSKTKSTITKKGVKTTSCELPENANIVNIPIEFEELKLVGVLKYNNITKALFIDKNSQLFDFSQNDFIKDKSIQINEINTKAVKYTNWDLTDDCNRPYQITLKL</sequence>
<dbReference type="RefSeq" id="WP_040217747.1">
    <property type="nucleotide sequence ID" value="NZ_CAUPAH010000005.1"/>
</dbReference>
<proteinExistence type="predicted"/>
<dbReference type="STRING" id="735.B0185_00045"/>
<organism evidence="1 2">
    <name type="scientific">Haemophilus parahaemolyticus</name>
    <dbReference type="NCBI Taxonomy" id="735"/>
    <lineage>
        <taxon>Bacteria</taxon>
        <taxon>Pseudomonadati</taxon>
        <taxon>Pseudomonadota</taxon>
        <taxon>Gammaproteobacteria</taxon>
        <taxon>Pasteurellales</taxon>
        <taxon>Pasteurellaceae</taxon>
        <taxon>Haemophilus</taxon>
    </lineage>
</organism>
<gene>
    <name evidence="1" type="ORF">DPV98_09170</name>
</gene>
<reference evidence="1 2" key="1">
    <citation type="submission" date="2018-05" db="EMBL/GenBank/DDBJ databases">
        <title>Draft Genome Sequences for a Diverse set of 7 Haemophilus Species.</title>
        <authorList>
            <person name="Nichols M."/>
            <person name="Topaz N."/>
            <person name="Wang X."/>
            <person name="Wang X."/>
            <person name="Boxrud D."/>
        </authorList>
    </citation>
    <scope>NUCLEOTIDE SEQUENCE [LARGE SCALE GENOMIC DNA]</scope>
    <source>
        <strain evidence="1 2">C2010039593</strain>
    </source>
</reference>